<protein>
    <submittedName>
        <fullName evidence="2">Uncharacterized protein</fullName>
    </submittedName>
</protein>
<organism evidence="2 3">
    <name type="scientific">Candidatus Kuenenbacteria bacterium GW2011_GWA2_42_15</name>
    <dbReference type="NCBI Taxonomy" id="1618677"/>
    <lineage>
        <taxon>Bacteria</taxon>
        <taxon>Candidatus Kueneniibacteriota</taxon>
    </lineage>
</organism>
<evidence type="ECO:0000256" key="1">
    <source>
        <dbReference type="SAM" id="Phobius"/>
    </source>
</evidence>
<reference evidence="2 3" key="1">
    <citation type="journal article" date="2015" name="Nature">
        <title>rRNA introns, odd ribosomes, and small enigmatic genomes across a large radiation of phyla.</title>
        <authorList>
            <person name="Brown C.T."/>
            <person name="Hug L.A."/>
            <person name="Thomas B.C."/>
            <person name="Sharon I."/>
            <person name="Castelle C.J."/>
            <person name="Singh A."/>
            <person name="Wilkins M.J."/>
            <person name="Williams K.H."/>
            <person name="Banfield J.F."/>
        </authorList>
    </citation>
    <scope>NUCLEOTIDE SEQUENCE [LARGE SCALE GENOMIC DNA]</scope>
</reference>
<dbReference type="AlphaFoldDB" id="A0A0G0Z2R4"/>
<keyword evidence="1" id="KW-0472">Membrane</keyword>
<name>A0A0G0Z2R4_9BACT</name>
<evidence type="ECO:0000313" key="3">
    <source>
        <dbReference type="Proteomes" id="UP000034516"/>
    </source>
</evidence>
<accession>A0A0G0Z2R4</accession>
<proteinExistence type="predicted"/>
<evidence type="ECO:0000313" key="2">
    <source>
        <dbReference type="EMBL" id="KKS43074.1"/>
    </source>
</evidence>
<keyword evidence="1" id="KW-0812">Transmembrane</keyword>
<sequence length="93" mass="10698">MAEIKLKTGKICENIASRAGLAAIIISAALLLWTVFFLYNNFYQSLNDVRILTTLKNQVATKTVDIKTWETISRRLAEKKQPMGEWDLKYMPF</sequence>
<comment type="caution">
    <text evidence="2">The sequence shown here is derived from an EMBL/GenBank/DDBJ whole genome shotgun (WGS) entry which is preliminary data.</text>
</comment>
<feature type="transmembrane region" description="Helical" evidence="1">
    <location>
        <begin position="21"/>
        <end position="39"/>
    </location>
</feature>
<keyword evidence="1" id="KW-1133">Transmembrane helix</keyword>
<gene>
    <name evidence="2" type="ORF">UV02_C0004G0008</name>
</gene>
<dbReference type="EMBL" id="LCCW01000004">
    <property type="protein sequence ID" value="KKS43074.1"/>
    <property type="molecule type" value="Genomic_DNA"/>
</dbReference>
<dbReference type="Proteomes" id="UP000034516">
    <property type="component" value="Unassembled WGS sequence"/>
</dbReference>